<name>A0A371CQY1_9APHY</name>
<proteinExistence type="predicted"/>
<reference evidence="2 3" key="1">
    <citation type="journal article" date="2018" name="Biotechnol. Biofuels">
        <title>Integrative visual omics of the white-rot fungus Polyporus brumalis exposes the biotechnological potential of its oxidative enzymes for delignifying raw plant biomass.</title>
        <authorList>
            <person name="Miyauchi S."/>
            <person name="Rancon A."/>
            <person name="Drula E."/>
            <person name="Hage H."/>
            <person name="Chaduli D."/>
            <person name="Favel A."/>
            <person name="Grisel S."/>
            <person name="Henrissat B."/>
            <person name="Herpoel-Gimbert I."/>
            <person name="Ruiz-Duenas F.J."/>
            <person name="Chevret D."/>
            <person name="Hainaut M."/>
            <person name="Lin J."/>
            <person name="Wang M."/>
            <person name="Pangilinan J."/>
            <person name="Lipzen A."/>
            <person name="Lesage-Meessen L."/>
            <person name="Navarro D."/>
            <person name="Riley R."/>
            <person name="Grigoriev I.V."/>
            <person name="Zhou S."/>
            <person name="Raouche S."/>
            <person name="Rosso M.N."/>
        </authorList>
    </citation>
    <scope>NUCLEOTIDE SEQUENCE [LARGE SCALE GENOMIC DNA]</scope>
    <source>
        <strain evidence="2 3">BRFM 1820</strain>
    </source>
</reference>
<gene>
    <name evidence="2" type="ORF">OH76DRAFT_87861</name>
</gene>
<evidence type="ECO:0000313" key="3">
    <source>
        <dbReference type="Proteomes" id="UP000256964"/>
    </source>
</evidence>
<organism evidence="2 3">
    <name type="scientific">Lentinus brumalis</name>
    <dbReference type="NCBI Taxonomy" id="2498619"/>
    <lineage>
        <taxon>Eukaryota</taxon>
        <taxon>Fungi</taxon>
        <taxon>Dikarya</taxon>
        <taxon>Basidiomycota</taxon>
        <taxon>Agaricomycotina</taxon>
        <taxon>Agaricomycetes</taxon>
        <taxon>Polyporales</taxon>
        <taxon>Polyporaceae</taxon>
        <taxon>Lentinus</taxon>
    </lineage>
</organism>
<dbReference type="AlphaFoldDB" id="A0A371CQY1"/>
<keyword evidence="3" id="KW-1185">Reference proteome</keyword>
<feature type="region of interest" description="Disordered" evidence="1">
    <location>
        <begin position="174"/>
        <end position="194"/>
    </location>
</feature>
<sequence length="194" mass="21012">MSYQAHVHTSCLQSYGSASISAGISGNAVGGRQGSRHLSVVLSHEGRCLACAALSQILPRPPCADFLPLCRGSPDLLAYTMQSKFKTGRDDDRLSLPLRPGSAIDRVGWSSPAVLPARRLQLFRCPLAFLSTSQPSNAATSLCVRQPSAHSDFSFLVCVARCDHDDRRHRRLETDRVDDHRAGPGVMPSLTRSS</sequence>
<dbReference type="EMBL" id="KZ857479">
    <property type="protein sequence ID" value="RDX42680.1"/>
    <property type="molecule type" value="Genomic_DNA"/>
</dbReference>
<evidence type="ECO:0000256" key="1">
    <source>
        <dbReference type="SAM" id="MobiDB-lite"/>
    </source>
</evidence>
<protein>
    <submittedName>
        <fullName evidence="2">Uncharacterized protein</fullName>
    </submittedName>
</protein>
<evidence type="ECO:0000313" key="2">
    <source>
        <dbReference type="EMBL" id="RDX42680.1"/>
    </source>
</evidence>
<dbReference type="Proteomes" id="UP000256964">
    <property type="component" value="Unassembled WGS sequence"/>
</dbReference>
<accession>A0A371CQY1</accession>